<dbReference type="InterPro" id="IPR036709">
    <property type="entry name" value="Autotransporte_beta_dom_sf"/>
</dbReference>
<evidence type="ECO:0000256" key="1">
    <source>
        <dbReference type="SAM" id="SignalP"/>
    </source>
</evidence>
<keyword evidence="4" id="KW-1185">Reference proteome</keyword>
<name>A0A426FSS9_9BURK</name>
<dbReference type="Gene3D" id="2.40.128.130">
    <property type="entry name" value="Autotransporter beta-domain"/>
    <property type="match status" value="1"/>
</dbReference>
<dbReference type="EMBL" id="RRUE01000001">
    <property type="protein sequence ID" value="RRN45717.1"/>
    <property type="molecule type" value="Genomic_DNA"/>
</dbReference>
<sequence>MFAPASPSRPPVLIAGRSKFTGRPTAPLLLAMLLTLPALAHATEADWVASQEKASQSFLDQAQGGITTHQAQIRARQKRLAKASSRDVPRFQNQLQLKDRASSIPLTVASSPQPGYARLLNSAPGKTNVYVRGTLYSINNSSGLGLTTPDTMIGSDQQVNEDVAIGFAAGRISTRKASGTLLSAYLSLQPLPAVLVDMSISLGAHRARHEFLKGYTAPGLGISGHSQALSLEINRAPQNLLGWTFSPYSRYDLVATQLDSDSLQGQGLRSNRQLSSLSFGSIMETDWFGFLGSIQPRLQLELRHQITEGTGSIRQRYKTHGMIGLGLTSRLSRDMATFAESRYAAESGSASPESLVLLGIRLFF</sequence>
<feature type="domain" description="Autotransporter" evidence="2">
    <location>
        <begin position="126"/>
        <end position="352"/>
    </location>
</feature>
<dbReference type="AlphaFoldDB" id="A0A426FSS9"/>
<comment type="caution">
    <text evidence="3">The sequence shown here is derived from an EMBL/GenBank/DDBJ whole genome shotgun (WGS) entry which is preliminary data.</text>
</comment>
<feature type="signal peptide" evidence="1">
    <location>
        <begin position="1"/>
        <end position="42"/>
    </location>
</feature>
<keyword evidence="1" id="KW-0732">Signal</keyword>
<dbReference type="RefSeq" id="WP_125095146.1">
    <property type="nucleotide sequence ID" value="NZ_RRUE01000001.1"/>
</dbReference>
<dbReference type="Proteomes" id="UP000270261">
    <property type="component" value="Unassembled WGS sequence"/>
</dbReference>
<accession>A0A426FSS9</accession>
<feature type="chain" id="PRO_5018992359" evidence="1">
    <location>
        <begin position="43"/>
        <end position="364"/>
    </location>
</feature>
<evidence type="ECO:0000313" key="3">
    <source>
        <dbReference type="EMBL" id="RRN45717.1"/>
    </source>
</evidence>
<evidence type="ECO:0000313" key="4">
    <source>
        <dbReference type="Proteomes" id="UP000270261"/>
    </source>
</evidence>
<dbReference type="SMART" id="SM00869">
    <property type="entry name" value="Autotransporter"/>
    <property type="match status" value="1"/>
</dbReference>
<organism evidence="3 4">
    <name type="scientific">Lautropia dentalis</name>
    <dbReference type="NCBI Taxonomy" id="2490857"/>
    <lineage>
        <taxon>Bacteria</taxon>
        <taxon>Pseudomonadati</taxon>
        <taxon>Pseudomonadota</taxon>
        <taxon>Betaproteobacteria</taxon>
        <taxon>Burkholderiales</taxon>
        <taxon>Burkholderiaceae</taxon>
        <taxon>Lautropia</taxon>
    </lineage>
</organism>
<evidence type="ECO:0000259" key="2">
    <source>
        <dbReference type="SMART" id="SM00869"/>
    </source>
</evidence>
<reference evidence="3 4" key="1">
    <citation type="submission" date="2018-11" db="EMBL/GenBank/DDBJ databases">
        <title>Genome sequencing of Lautropia sp. KCOM 2505 (= ChDC F240).</title>
        <authorList>
            <person name="Kook J.-K."/>
            <person name="Park S.-N."/>
            <person name="Lim Y.K."/>
        </authorList>
    </citation>
    <scope>NUCLEOTIDE SEQUENCE [LARGE SCALE GENOMIC DNA]</scope>
    <source>
        <strain evidence="3 4">KCOM 2505</strain>
    </source>
</reference>
<proteinExistence type="predicted"/>
<dbReference type="SUPFAM" id="SSF103515">
    <property type="entry name" value="Autotransporter"/>
    <property type="match status" value="1"/>
</dbReference>
<protein>
    <submittedName>
        <fullName evidence="3">Autotransporter outer membrane beta-barrel domain-containing protein</fullName>
    </submittedName>
</protein>
<dbReference type="InterPro" id="IPR005546">
    <property type="entry name" value="Autotransporte_beta"/>
</dbReference>
<gene>
    <name evidence="3" type="ORF">EHV23_06100</name>
</gene>
<dbReference type="OrthoDB" id="9919601at2"/>